<organism evidence="1 2">
    <name type="scientific">Ilyodon furcidens</name>
    <name type="common">goldbreast splitfin</name>
    <dbReference type="NCBI Taxonomy" id="33524"/>
    <lineage>
        <taxon>Eukaryota</taxon>
        <taxon>Metazoa</taxon>
        <taxon>Chordata</taxon>
        <taxon>Craniata</taxon>
        <taxon>Vertebrata</taxon>
        <taxon>Euteleostomi</taxon>
        <taxon>Actinopterygii</taxon>
        <taxon>Neopterygii</taxon>
        <taxon>Teleostei</taxon>
        <taxon>Neoteleostei</taxon>
        <taxon>Acanthomorphata</taxon>
        <taxon>Ovalentaria</taxon>
        <taxon>Atherinomorphae</taxon>
        <taxon>Cyprinodontiformes</taxon>
        <taxon>Goodeidae</taxon>
        <taxon>Ilyodon</taxon>
    </lineage>
</organism>
<dbReference type="EMBL" id="JAHRIQ010038180">
    <property type="protein sequence ID" value="MEQ2233923.1"/>
    <property type="molecule type" value="Genomic_DNA"/>
</dbReference>
<protein>
    <submittedName>
        <fullName evidence="1">Uncharacterized protein</fullName>
    </submittedName>
</protein>
<evidence type="ECO:0000313" key="2">
    <source>
        <dbReference type="Proteomes" id="UP001482620"/>
    </source>
</evidence>
<comment type="caution">
    <text evidence="1">The sequence shown here is derived from an EMBL/GenBank/DDBJ whole genome shotgun (WGS) entry which is preliminary data.</text>
</comment>
<gene>
    <name evidence="1" type="ORF">ILYODFUR_026744</name>
</gene>
<proteinExistence type="predicted"/>
<keyword evidence="2" id="KW-1185">Reference proteome</keyword>
<dbReference type="Proteomes" id="UP001482620">
    <property type="component" value="Unassembled WGS sequence"/>
</dbReference>
<sequence length="125" mass="13808">MWEKAQFPSNEWNGIHILQCRLKELRLQVQCGLALSGIGQSQITGPLSFSSLFFRRGTHPGQHFTPCQISYKRFVIPKLSLQANFAPHYVHHLSVTGASAGCGDRKSDLIITTPNNIEALSGSCL</sequence>
<name>A0ABV0TPT9_9TELE</name>
<reference evidence="1 2" key="1">
    <citation type="submission" date="2021-06" db="EMBL/GenBank/DDBJ databases">
        <authorList>
            <person name="Palmer J.M."/>
        </authorList>
    </citation>
    <scope>NUCLEOTIDE SEQUENCE [LARGE SCALE GENOMIC DNA]</scope>
    <source>
        <strain evidence="2">if_2019</strain>
        <tissue evidence="1">Muscle</tissue>
    </source>
</reference>
<evidence type="ECO:0000313" key="1">
    <source>
        <dbReference type="EMBL" id="MEQ2233923.1"/>
    </source>
</evidence>
<accession>A0ABV0TPT9</accession>